<evidence type="ECO:0000313" key="5">
    <source>
        <dbReference type="Proteomes" id="UP000241462"/>
    </source>
</evidence>
<reference evidence="4 5" key="1">
    <citation type="journal article" date="2018" name="Mycol. Prog.">
        <title>Coniella lustricola, a new species from submerged detritus.</title>
        <authorList>
            <person name="Raudabaugh D.B."/>
            <person name="Iturriaga T."/>
            <person name="Carver A."/>
            <person name="Mondo S."/>
            <person name="Pangilinan J."/>
            <person name="Lipzen A."/>
            <person name="He G."/>
            <person name="Amirebrahimi M."/>
            <person name="Grigoriev I.V."/>
            <person name="Miller A.N."/>
        </authorList>
    </citation>
    <scope>NUCLEOTIDE SEQUENCE [LARGE SCALE GENOMIC DNA]</scope>
    <source>
        <strain evidence="4 5">B22-T-1</strain>
    </source>
</reference>
<dbReference type="Pfam" id="PF00857">
    <property type="entry name" value="Isochorismatase"/>
    <property type="match status" value="1"/>
</dbReference>
<feature type="region of interest" description="Disordered" evidence="2">
    <location>
        <begin position="339"/>
        <end position="362"/>
    </location>
</feature>
<protein>
    <recommendedName>
        <fullName evidence="3">Fe2OG dioxygenase domain-containing protein</fullName>
    </recommendedName>
</protein>
<dbReference type="InterPro" id="IPR032854">
    <property type="entry name" value="ALKBH3"/>
</dbReference>
<dbReference type="Pfam" id="PF13532">
    <property type="entry name" value="2OG-FeII_Oxy_2"/>
    <property type="match status" value="1"/>
</dbReference>
<name>A0A2T3AAX3_9PEZI</name>
<dbReference type="EMBL" id="KZ678422">
    <property type="protein sequence ID" value="PSR89013.1"/>
    <property type="molecule type" value="Genomic_DNA"/>
</dbReference>
<dbReference type="InterPro" id="IPR027450">
    <property type="entry name" value="AlkB-like"/>
</dbReference>
<feature type="compositionally biased region" description="Polar residues" evidence="2">
    <location>
        <begin position="293"/>
        <end position="321"/>
    </location>
</feature>
<dbReference type="GO" id="GO:0006307">
    <property type="term" value="P:DNA alkylation repair"/>
    <property type="evidence" value="ECO:0007669"/>
    <property type="project" value="InterPro"/>
</dbReference>
<evidence type="ECO:0000256" key="2">
    <source>
        <dbReference type="SAM" id="MobiDB-lite"/>
    </source>
</evidence>
<feature type="compositionally biased region" description="Low complexity" evidence="2">
    <location>
        <begin position="1042"/>
        <end position="1057"/>
    </location>
</feature>
<dbReference type="InterPro" id="IPR036380">
    <property type="entry name" value="Isochorismatase-like_sf"/>
</dbReference>
<feature type="region of interest" description="Disordered" evidence="2">
    <location>
        <begin position="489"/>
        <end position="523"/>
    </location>
</feature>
<feature type="compositionally biased region" description="Polar residues" evidence="2">
    <location>
        <begin position="512"/>
        <end position="523"/>
    </location>
</feature>
<feature type="region of interest" description="Disordered" evidence="2">
    <location>
        <begin position="1042"/>
        <end position="1062"/>
    </location>
</feature>
<feature type="region of interest" description="Disordered" evidence="2">
    <location>
        <begin position="404"/>
        <end position="466"/>
    </location>
</feature>
<comment type="similarity">
    <text evidence="1">Belongs to the isochorismatase family.</text>
</comment>
<dbReference type="STRING" id="2025994.A0A2T3AAX3"/>
<dbReference type="InterPro" id="IPR000868">
    <property type="entry name" value="Isochorismatase-like_dom"/>
</dbReference>
<dbReference type="SUPFAM" id="SSF51197">
    <property type="entry name" value="Clavaminate synthase-like"/>
    <property type="match status" value="1"/>
</dbReference>
<dbReference type="InterPro" id="IPR057088">
    <property type="entry name" value="GLRG_09195_Thiored"/>
</dbReference>
<feature type="region of interest" description="Disordered" evidence="2">
    <location>
        <begin position="283"/>
        <end position="323"/>
    </location>
</feature>
<dbReference type="Gene3D" id="2.60.120.590">
    <property type="entry name" value="Alpha-ketoglutarate-dependent dioxygenase AlkB-like"/>
    <property type="match status" value="1"/>
</dbReference>
<dbReference type="InParanoid" id="A0A2T3AAX3"/>
<feature type="region of interest" description="Disordered" evidence="2">
    <location>
        <begin position="246"/>
        <end position="270"/>
    </location>
</feature>
<dbReference type="CDD" id="cd00431">
    <property type="entry name" value="cysteine_hydrolases"/>
    <property type="match status" value="1"/>
</dbReference>
<organism evidence="4 5">
    <name type="scientific">Coniella lustricola</name>
    <dbReference type="NCBI Taxonomy" id="2025994"/>
    <lineage>
        <taxon>Eukaryota</taxon>
        <taxon>Fungi</taxon>
        <taxon>Dikarya</taxon>
        <taxon>Ascomycota</taxon>
        <taxon>Pezizomycotina</taxon>
        <taxon>Sordariomycetes</taxon>
        <taxon>Sordariomycetidae</taxon>
        <taxon>Diaporthales</taxon>
        <taxon>Schizoparmaceae</taxon>
        <taxon>Coniella</taxon>
    </lineage>
</organism>
<feature type="region of interest" description="Disordered" evidence="2">
    <location>
        <begin position="83"/>
        <end position="106"/>
    </location>
</feature>
<dbReference type="Pfam" id="PF24470">
    <property type="entry name" value="Thiored_Isochorism"/>
    <property type="match status" value="1"/>
</dbReference>
<feature type="compositionally biased region" description="Polar residues" evidence="2">
    <location>
        <begin position="342"/>
        <end position="354"/>
    </location>
</feature>
<evidence type="ECO:0000259" key="3">
    <source>
        <dbReference type="PROSITE" id="PS51471"/>
    </source>
</evidence>
<proteinExistence type="inferred from homology"/>
<dbReference type="InterPro" id="IPR005123">
    <property type="entry name" value="Oxoglu/Fe-dep_dioxygenase_dom"/>
</dbReference>
<dbReference type="Proteomes" id="UP000241462">
    <property type="component" value="Unassembled WGS sequence"/>
</dbReference>
<feature type="compositionally biased region" description="Polar residues" evidence="2">
    <location>
        <begin position="682"/>
        <end position="703"/>
    </location>
</feature>
<feature type="region of interest" description="Disordered" evidence="2">
    <location>
        <begin position="883"/>
        <end position="904"/>
    </location>
</feature>
<dbReference type="OrthoDB" id="445341at2759"/>
<dbReference type="Gene3D" id="3.40.50.850">
    <property type="entry name" value="Isochorismatase-like"/>
    <property type="match status" value="1"/>
</dbReference>
<feature type="domain" description="Fe2OG dioxygenase" evidence="3">
    <location>
        <begin position="624"/>
        <end position="776"/>
    </location>
</feature>
<gene>
    <name evidence="4" type="ORF">BD289DRAFT_223514</name>
</gene>
<dbReference type="SUPFAM" id="SSF52499">
    <property type="entry name" value="Isochorismatase-like hydrolases"/>
    <property type="match status" value="1"/>
</dbReference>
<dbReference type="PANTHER" id="PTHR31212:SF5">
    <property type="entry name" value="ISOCHORISMATASE FAMILY PROTEIN FAMILY (AFU_ORTHOLOGUE AFUA_3G14500)"/>
    <property type="match status" value="1"/>
</dbReference>
<dbReference type="AlphaFoldDB" id="A0A2T3AAX3"/>
<evidence type="ECO:0000256" key="1">
    <source>
        <dbReference type="ARBA" id="ARBA00006336"/>
    </source>
</evidence>
<evidence type="ECO:0000313" key="4">
    <source>
        <dbReference type="EMBL" id="PSR89013.1"/>
    </source>
</evidence>
<sequence>MSLLPIDPADFPGVPTRKALIALDFQNDFLAEDGALPVIQPDGLIARVISLAEAVRNSGYGEVIWVRSQFDTNRTAGVQQIMASDSPQLPGRSSSSTSSLHRPSEATAAFDTDPEAFLSVTGGQIGKTKPQCVRKGTQGAELFPTIAAAKGPGDYAMTKSYYSAFHSGQLLNLLRRQFATELYICGSLSNVSVYATALAASSHGLSITIVDDCCGYRSEMRHMNTKRKLTEQTGCEYATVAEIIPTLEPKSSSSPSPKERKSPTGPAQIPPDLIAMAMLGSGGKAMPVRPRHTTSSLPHSALSTKDQQDRGQSQTTNQQKSAIDALSHDLSCSLDKLKLSSESTEPSNIPQSASDPPANEPDLLVTQNKVAQSKNKQTVHSLAVGARLETEFANSKEQEIVRTHAEQGLDKPAGVTDGNPPTRDGKTGPARTMVQRGSSKKQSDSKQMVDSSKLAATRSSECPYSESIMMAPTPAKFLDQARAKRSEEDVLPASLLASTKPSSETVERPDSEASSSVDNKIKSDSSNIDSLEALCEGDTSLTRDFLPPTLVEGLFERLCFEVHFKKMIHQGGEVPRFVAVQGQVDADGTEPIYRHPSDESPPLAPFTPAVEEIRTHVARALGHPVNHVLIQCYRNGNDYISEHSDKTLDILKGSYIANVSLGAERVMIFRQKRGYKKEPDGDQTNTTEKATDSKMTGNNSAAASATIAMPEQAPNLSKRQVIRCPMPHNSLIKMGLVTNQKWLHGIRPDKRPQHEKSASELSWNGMRISLTFRCIATFLQPPEPFCIWGQGATSKTADIAKSVINGQTPETISLLKAFGKENNSLEFDWMANYGHGYDVLHMKSAPRYFGCGETIVDGRVGLMLAECGVKYARGNIGVDVKSKKDKRKEVEKTESQPWSCRDPLAQGEKASPVVFVPVPVKYIVDDVDRTTVVGDIAILLYLDNKHPKKRGGGDAEVANIYTRFAAALTLERRWRSCSFTSAENSNFTDEGLQNDDISNNDINSSSKKKALLNSFLSSLTKKDEVLAQFELWATASASEFKTSSSSSTSTSNPQTSSLHSTPFAPIGGGTELSVADYALWPVLLDIAAAWSESIDRGLATPATAAAATTTPKQHQQTVFGHLGLPALERYYLGFAARKSVSEVFTRLGVAVPGILDQDELNKDGQETAMATREEKCKPETT</sequence>
<dbReference type="InterPro" id="IPR037151">
    <property type="entry name" value="AlkB-like_sf"/>
</dbReference>
<feature type="compositionally biased region" description="Low complexity" evidence="2">
    <location>
        <begin position="84"/>
        <end position="101"/>
    </location>
</feature>
<feature type="region of interest" description="Disordered" evidence="2">
    <location>
        <begin position="674"/>
        <end position="712"/>
    </location>
</feature>
<dbReference type="PROSITE" id="PS51471">
    <property type="entry name" value="FE2OG_OXY"/>
    <property type="match status" value="1"/>
</dbReference>
<dbReference type="GO" id="GO:0051213">
    <property type="term" value="F:dioxygenase activity"/>
    <property type="evidence" value="ECO:0007669"/>
    <property type="project" value="InterPro"/>
</dbReference>
<accession>A0A2T3AAX3</accession>
<dbReference type="PANTHER" id="PTHR31212">
    <property type="entry name" value="ALPHA-KETOGLUTARATE-DEPENDENT DIOXYGENASE ALKB HOMOLOG 3"/>
    <property type="match status" value="1"/>
</dbReference>
<keyword evidence="5" id="KW-1185">Reference proteome</keyword>